<dbReference type="Proteomes" id="UP001164250">
    <property type="component" value="Chromosome 2"/>
</dbReference>
<gene>
    <name evidence="1" type="ORF">Patl1_17378</name>
</gene>
<accession>A0ACC1C0Q9</accession>
<evidence type="ECO:0000313" key="1">
    <source>
        <dbReference type="EMBL" id="KAJ0105555.1"/>
    </source>
</evidence>
<dbReference type="EMBL" id="CM047898">
    <property type="protein sequence ID" value="KAJ0105555.1"/>
    <property type="molecule type" value="Genomic_DNA"/>
</dbReference>
<evidence type="ECO:0000313" key="2">
    <source>
        <dbReference type="Proteomes" id="UP001164250"/>
    </source>
</evidence>
<reference evidence="2" key="1">
    <citation type="journal article" date="2023" name="G3 (Bethesda)">
        <title>Genome assembly and association tests identify interacting loci associated with vigor, precocity, and sex in interspecific pistachio rootstocks.</title>
        <authorList>
            <person name="Palmer W."/>
            <person name="Jacygrad E."/>
            <person name="Sagayaradj S."/>
            <person name="Cavanaugh K."/>
            <person name="Han R."/>
            <person name="Bertier L."/>
            <person name="Beede B."/>
            <person name="Kafkas S."/>
            <person name="Golino D."/>
            <person name="Preece J."/>
            <person name="Michelmore R."/>
        </authorList>
    </citation>
    <scope>NUCLEOTIDE SEQUENCE [LARGE SCALE GENOMIC DNA]</scope>
</reference>
<name>A0ACC1C0Q9_9ROSI</name>
<organism evidence="1 2">
    <name type="scientific">Pistacia atlantica</name>
    <dbReference type="NCBI Taxonomy" id="434234"/>
    <lineage>
        <taxon>Eukaryota</taxon>
        <taxon>Viridiplantae</taxon>
        <taxon>Streptophyta</taxon>
        <taxon>Embryophyta</taxon>
        <taxon>Tracheophyta</taxon>
        <taxon>Spermatophyta</taxon>
        <taxon>Magnoliopsida</taxon>
        <taxon>eudicotyledons</taxon>
        <taxon>Gunneridae</taxon>
        <taxon>Pentapetalae</taxon>
        <taxon>rosids</taxon>
        <taxon>malvids</taxon>
        <taxon>Sapindales</taxon>
        <taxon>Anacardiaceae</taxon>
        <taxon>Pistacia</taxon>
    </lineage>
</organism>
<sequence>MNSEENQMKTSTNEEDDHMLGQYAMQLVSASVLPMVLKGTIELGVLDIIDKAGPGGQLSSSQITAQLVTQNKPQAPSILDRILRLLASHSILTCSLTSDHDGGQVDCVYGLAPVAKYFIRNQDGGCLAPLLELVQDKVMLDMWHHLKEAVVEGELPFNKAYGMSAVEYVGKDAKLGEIFKASMKDFNPIFMQKILEIYKGFDGLKSLVDVGGGDGFILKMIISRYPAIKGVNYDLPSTIEKSTSYPGIEHVAGDMFIDIPKGEAILMKWILHSWDDEHCVKILKNCYEALPANGKVIVVDLVIPEALEAILAAKSLFQLDMFMMNMNSRGKERTRKEFQSLGEDAGYSHIQVPCSAFNFSVIEFYKSM</sequence>
<keyword evidence="2" id="KW-1185">Reference proteome</keyword>
<protein>
    <submittedName>
        <fullName evidence="1">Uncharacterized protein</fullName>
    </submittedName>
</protein>
<comment type="caution">
    <text evidence="1">The sequence shown here is derived from an EMBL/GenBank/DDBJ whole genome shotgun (WGS) entry which is preliminary data.</text>
</comment>
<proteinExistence type="predicted"/>